<evidence type="ECO:0000313" key="8">
    <source>
        <dbReference type="EMBL" id="GAA4263563.1"/>
    </source>
</evidence>
<dbReference type="EMBL" id="BAABAT010000072">
    <property type="protein sequence ID" value="GAA4263563.1"/>
    <property type="molecule type" value="Genomic_DNA"/>
</dbReference>
<dbReference type="InterPro" id="IPR014284">
    <property type="entry name" value="RNA_pol_sigma-70_dom"/>
</dbReference>
<keyword evidence="9" id="KW-1185">Reference proteome</keyword>
<evidence type="ECO:0000256" key="2">
    <source>
        <dbReference type="ARBA" id="ARBA00023015"/>
    </source>
</evidence>
<dbReference type="SUPFAM" id="SSF88946">
    <property type="entry name" value="Sigma2 domain of RNA polymerase sigma factors"/>
    <property type="match status" value="1"/>
</dbReference>
<dbReference type="NCBIfam" id="TIGR02937">
    <property type="entry name" value="sigma70-ECF"/>
    <property type="match status" value="1"/>
</dbReference>
<reference evidence="9" key="1">
    <citation type="journal article" date="2019" name="Int. J. Syst. Evol. Microbiol.">
        <title>The Global Catalogue of Microorganisms (GCM) 10K type strain sequencing project: providing services to taxonomists for standard genome sequencing and annotation.</title>
        <authorList>
            <consortium name="The Broad Institute Genomics Platform"/>
            <consortium name="The Broad Institute Genome Sequencing Center for Infectious Disease"/>
            <person name="Wu L."/>
            <person name="Ma J."/>
        </authorList>
    </citation>
    <scope>NUCLEOTIDE SEQUENCE [LARGE SCALE GENOMIC DNA]</scope>
    <source>
        <strain evidence="9">JCM 17441</strain>
    </source>
</reference>
<dbReference type="SUPFAM" id="SSF88659">
    <property type="entry name" value="Sigma3 and sigma4 domains of RNA polymerase sigma factors"/>
    <property type="match status" value="1"/>
</dbReference>
<name>A0ABP8DUS8_9ACTN</name>
<dbReference type="CDD" id="cd06171">
    <property type="entry name" value="Sigma70_r4"/>
    <property type="match status" value="1"/>
</dbReference>
<protein>
    <submittedName>
        <fullName evidence="8">SigE family RNA polymerase sigma factor</fullName>
    </submittedName>
</protein>
<keyword evidence="3" id="KW-0731">Sigma factor</keyword>
<dbReference type="InterPro" id="IPR039425">
    <property type="entry name" value="RNA_pol_sigma-70-like"/>
</dbReference>
<comment type="similarity">
    <text evidence="1">Belongs to the sigma-70 factor family. ECF subfamily.</text>
</comment>
<evidence type="ECO:0000256" key="3">
    <source>
        <dbReference type="ARBA" id="ARBA00023082"/>
    </source>
</evidence>
<evidence type="ECO:0000256" key="1">
    <source>
        <dbReference type="ARBA" id="ARBA00010641"/>
    </source>
</evidence>
<feature type="domain" description="RNA polymerase sigma factor 70 region 4 type 2" evidence="7">
    <location>
        <begin position="106"/>
        <end position="156"/>
    </location>
</feature>
<dbReference type="Pfam" id="PF04542">
    <property type="entry name" value="Sigma70_r2"/>
    <property type="match status" value="1"/>
</dbReference>
<sequence length="168" mass="18683">MKVQADDVFPDPRALYTACYGRLVGVLTLAARSQAEAEDVVQEAFIRLLPRWERVCRYDDPEAWVRRVAFRLLWNRFRRARNALAALRRSGPGQNATAPSVEPVDVGRALATLSLPQRQVVVLHHLLDLSVEQIATELGIPVGTVKSRLGRARATLAPLLREDAGDHA</sequence>
<dbReference type="Gene3D" id="1.10.1740.10">
    <property type="match status" value="1"/>
</dbReference>
<feature type="domain" description="RNA polymerase sigma-70 region 2" evidence="6">
    <location>
        <begin position="15"/>
        <end position="81"/>
    </location>
</feature>
<keyword evidence="4" id="KW-0238">DNA-binding</keyword>
<dbReference type="InterPro" id="IPR013324">
    <property type="entry name" value="RNA_pol_sigma_r3/r4-like"/>
</dbReference>
<dbReference type="Gene3D" id="1.10.10.10">
    <property type="entry name" value="Winged helix-like DNA-binding domain superfamily/Winged helix DNA-binding domain"/>
    <property type="match status" value="1"/>
</dbReference>
<comment type="caution">
    <text evidence="8">The sequence shown here is derived from an EMBL/GenBank/DDBJ whole genome shotgun (WGS) entry which is preliminary data.</text>
</comment>
<evidence type="ECO:0000259" key="6">
    <source>
        <dbReference type="Pfam" id="PF04542"/>
    </source>
</evidence>
<proteinExistence type="inferred from homology"/>
<keyword evidence="2" id="KW-0805">Transcription regulation</keyword>
<dbReference type="InterPro" id="IPR013249">
    <property type="entry name" value="RNA_pol_sigma70_r4_t2"/>
</dbReference>
<dbReference type="InterPro" id="IPR036388">
    <property type="entry name" value="WH-like_DNA-bd_sf"/>
</dbReference>
<evidence type="ECO:0000313" key="9">
    <source>
        <dbReference type="Proteomes" id="UP001500620"/>
    </source>
</evidence>
<evidence type="ECO:0000259" key="7">
    <source>
        <dbReference type="Pfam" id="PF08281"/>
    </source>
</evidence>
<keyword evidence="5" id="KW-0804">Transcription</keyword>
<evidence type="ECO:0000256" key="5">
    <source>
        <dbReference type="ARBA" id="ARBA00023163"/>
    </source>
</evidence>
<dbReference type="InterPro" id="IPR007627">
    <property type="entry name" value="RNA_pol_sigma70_r2"/>
</dbReference>
<dbReference type="InterPro" id="IPR013325">
    <property type="entry name" value="RNA_pol_sigma_r2"/>
</dbReference>
<dbReference type="Pfam" id="PF08281">
    <property type="entry name" value="Sigma70_r4_2"/>
    <property type="match status" value="1"/>
</dbReference>
<evidence type="ECO:0000256" key="4">
    <source>
        <dbReference type="ARBA" id="ARBA00023125"/>
    </source>
</evidence>
<dbReference type="PANTHER" id="PTHR43133">
    <property type="entry name" value="RNA POLYMERASE ECF-TYPE SIGMA FACTO"/>
    <property type="match status" value="1"/>
</dbReference>
<gene>
    <name evidence="8" type="ORF">GCM10022255_109240</name>
</gene>
<dbReference type="PANTHER" id="PTHR43133:SF50">
    <property type="entry name" value="ECF RNA POLYMERASE SIGMA FACTOR SIGM"/>
    <property type="match status" value="1"/>
</dbReference>
<accession>A0ABP8DUS8</accession>
<dbReference type="Proteomes" id="UP001500620">
    <property type="component" value="Unassembled WGS sequence"/>
</dbReference>
<organism evidence="8 9">
    <name type="scientific">Dactylosporangium darangshiense</name>
    <dbReference type="NCBI Taxonomy" id="579108"/>
    <lineage>
        <taxon>Bacteria</taxon>
        <taxon>Bacillati</taxon>
        <taxon>Actinomycetota</taxon>
        <taxon>Actinomycetes</taxon>
        <taxon>Micromonosporales</taxon>
        <taxon>Micromonosporaceae</taxon>
        <taxon>Dactylosporangium</taxon>
    </lineage>
</organism>